<dbReference type="AlphaFoldDB" id="A0A9D9GXL1"/>
<organism evidence="1 2">
    <name type="scientific">Candidatus Onthovivens merdipullorum</name>
    <dbReference type="NCBI Taxonomy" id="2840889"/>
    <lineage>
        <taxon>Bacteria</taxon>
        <taxon>Bacillati</taxon>
        <taxon>Bacillota</taxon>
        <taxon>Bacilli</taxon>
        <taxon>Bacillales</taxon>
        <taxon>Candidatus Onthovivens</taxon>
    </lineage>
</organism>
<reference evidence="1" key="2">
    <citation type="journal article" date="2021" name="PeerJ">
        <title>Extensive microbial diversity within the chicken gut microbiome revealed by metagenomics and culture.</title>
        <authorList>
            <person name="Gilroy R."/>
            <person name="Ravi A."/>
            <person name="Getino M."/>
            <person name="Pursley I."/>
            <person name="Horton D.L."/>
            <person name="Alikhan N.F."/>
            <person name="Baker D."/>
            <person name="Gharbi K."/>
            <person name="Hall N."/>
            <person name="Watson M."/>
            <person name="Adriaenssens E.M."/>
            <person name="Foster-Nyarko E."/>
            <person name="Jarju S."/>
            <person name="Secka A."/>
            <person name="Antonio M."/>
            <person name="Oren A."/>
            <person name="Chaudhuri R.R."/>
            <person name="La Ragione R."/>
            <person name="Hildebrand F."/>
            <person name="Pallen M.J."/>
        </authorList>
    </citation>
    <scope>NUCLEOTIDE SEQUENCE</scope>
    <source>
        <strain evidence="1">11159</strain>
    </source>
</reference>
<dbReference type="InterPro" id="IPR014962">
    <property type="entry name" value="YolD"/>
</dbReference>
<dbReference type="EMBL" id="JADIMY010000114">
    <property type="protein sequence ID" value="MBO8428002.1"/>
    <property type="molecule type" value="Genomic_DNA"/>
</dbReference>
<dbReference type="Pfam" id="PF08863">
    <property type="entry name" value="YolD"/>
    <property type="match status" value="1"/>
</dbReference>
<dbReference type="Proteomes" id="UP000823613">
    <property type="component" value="Unassembled WGS sequence"/>
</dbReference>
<accession>A0A9D9GXL1</accession>
<evidence type="ECO:0000313" key="1">
    <source>
        <dbReference type="EMBL" id="MBO8428002.1"/>
    </source>
</evidence>
<sequence length="107" mass="12558">MGRGMKQYLPFSSLVEQATSLEEMSKKRQKIEKPQVSLEQASKINRILTTYKGQELTMKIYLDGAIYDYSGKIKVYPSKKTFRIRTFEIPLRNIIDIDSPFDFFDTY</sequence>
<proteinExistence type="predicted"/>
<protein>
    <submittedName>
        <fullName evidence="1">YolD-like family protein</fullName>
    </submittedName>
</protein>
<comment type="caution">
    <text evidence="1">The sequence shown here is derived from an EMBL/GenBank/DDBJ whole genome shotgun (WGS) entry which is preliminary data.</text>
</comment>
<name>A0A9D9GXL1_9BACL</name>
<reference evidence="1" key="1">
    <citation type="submission" date="2020-10" db="EMBL/GenBank/DDBJ databases">
        <authorList>
            <person name="Gilroy R."/>
        </authorList>
    </citation>
    <scope>NUCLEOTIDE SEQUENCE</scope>
    <source>
        <strain evidence="1">11159</strain>
    </source>
</reference>
<gene>
    <name evidence="1" type="ORF">IAC58_05630</name>
</gene>
<evidence type="ECO:0000313" key="2">
    <source>
        <dbReference type="Proteomes" id="UP000823613"/>
    </source>
</evidence>